<dbReference type="Pfam" id="PF02635">
    <property type="entry name" value="DsrE"/>
    <property type="match status" value="1"/>
</dbReference>
<dbReference type="InterPro" id="IPR003787">
    <property type="entry name" value="Sulphur_relay_DsrE/F-like"/>
</dbReference>
<dbReference type="OrthoDB" id="14053at2"/>
<evidence type="ECO:0000313" key="1">
    <source>
        <dbReference type="EMBL" id="ABR70832.1"/>
    </source>
</evidence>
<dbReference type="eggNOG" id="COG1416">
    <property type="taxonomic scope" value="Bacteria"/>
</dbReference>
<organism evidence="1">
    <name type="scientific">Marinomonas sp. (strain MWYL1)</name>
    <dbReference type="NCBI Taxonomy" id="400668"/>
    <lineage>
        <taxon>Bacteria</taxon>
        <taxon>Pseudomonadati</taxon>
        <taxon>Pseudomonadota</taxon>
        <taxon>Gammaproteobacteria</taxon>
        <taxon>Oceanospirillales</taxon>
        <taxon>Oceanospirillaceae</taxon>
        <taxon>Marinomonas</taxon>
    </lineage>
</organism>
<gene>
    <name evidence="1" type="ordered locus">Mmwyl1_1908</name>
</gene>
<dbReference type="InterPro" id="IPR027396">
    <property type="entry name" value="DsrEFH-like"/>
</dbReference>
<dbReference type="PANTHER" id="PTHR37691">
    <property type="entry name" value="BLR3518 PROTEIN"/>
    <property type="match status" value="1"/>
</dbReference>
<dbReference type="HOGENOM" id="CLU_127515_3_2_6"/>
<dbReference type="STRING" id="400668.Mmwyl1_1908"/>
<reference evidence="1" key="1">
    <citation type="submission" date="2007-06" db="EMBL/GenBank/DDBJ databases">
        <title>Complete sequence of Marinomonas sp. MWYL1.</title>
        <authorList>
            <consortium name="US DOE Joint Genome Institute"/>
            <person name="Copeland A."/>
            <person name="Lucas S."/>
            <person name="Lapidus A."/>
            <person name="Barry K."/>
            <person name="Glavina del Rio T."/>
            <person name="Dalin E."/>
            <person name="Tice H."/>
            <person name="Pitluck S."/>
            <person name="Kiss H."/>
            <person name="Brettin T."/>
            <person name="Bruce D."/>
            <person name="Detter J.C."/>
            <person name="Han C."/>
            <person name="Schmutz J."/>
            <person name="Larimer F."/>
            <person name="Land M."/>
            <person name="Hauser L."/>
            <person name="Kyrpides N."/>
            <person name="Kim E."/>
            <person name="Johnston A.W.B."/>
            <person name="Todd J.D."/>
            <person name="Rogers R."/>
            <person name="Wexler M."/>
            <person name="Bond P.L."/>
            <person name="Li Y."/>
            <person name="Richardson P."/>
        </authorList>
    </citation>
    <scope>NUCLEOTIDE SEQUENCE [LARGE SCALE GENOMIC DNA]</scope>
    <source>
        <strain evidence="1">MWYL1</strain>
    </source>
</reference>
<protein>
    <submittedName>
        <fullName evidence="1">Uncharacterized protein</fullName>
    </submittedName>
</protein>
<dbReference type="SUPFAM" id="SSF75169">
    <property type="entry name" value="DsrEFH-like"/>
    <property type="match status" value="1"/>
</dbReference>
<name>A6VWK3_MARMS</name>
<dbReference type="Gene3D" id="3.40.1260.10">
    <property type="entry name" value="DsrEFH-like"/>
    <property type="match status" value="1"/>
</dbReference>
<accession>A6VWK3</accession>
<dbReference type="KEGG" id="mmw:Mmwyl1_1908"/>
<proteinExistence type="predicted"/>
<dbReference type="EMBL" id="CP000749">
    <property type="protein sequence ID" value="ABR70832.1"/>
    <property type="molecule type" value="Genomic_DNA"/>
</dbReference>
<sequence length="124" mass="13460">MQSVKVVFHIDEVEKWPLLLANARNLIKVVDVKASSIVVLVNSKAAIIFEEQNAGVSSLDKEQANQGDLVKELAENGVEFKLCQNSLNGLGIAIDSLPVYVDVVPVGVLELIEKQADGFAYIKP</sequence>
<dbReference type="AlphaFoldDB" id="A6VWK3"/>
<dbReference type="PANTHER" id="PTHR37691:SF1">
    <property type="entry name" value="BLR3518 PROTEIN"/>
    <property type="match status" value="1"/>
</dbReference>